<dbReference type="Proteomes" id="UP001205603">
    <property type="component" value="Unassembled WGS sequence"/>
</dbReference>
<gene>
    <name evidence="2" type="ORF">NMU02_06800</name>
</gene>
<protein>
    <submittedName>
        <fullName evidence="2">DUF4925 domain-containing protein</fullName>
    </submittedName>
</protein>
<comment type="caution">
    <text evidence="2">The sequence shown here is derived from an EMBL/GenBank/DDBJ whole genome shotgun (WGS) entry which is preliminary data.</text>
</comment>
<evidence type="ECO:0000256" key="1">
    <source>
        <dbReference type="SAM" id="SignalP"/>
    </source>
</evidence>
<dbReference type="RefSeq" id="WP_255026821.1">
    <property type="nucleotide sequence ID" value="NZ_JANDHW010000005.1"/>
</dbReference>
<evidence type="ECO:0000313" key="3">
    <source>
        <dbReference type="Proteomes" id="UP001205603"/>
    </source>
</evidence>
<dbReference type="EMBL" id="JANDHW010000005">
    <property type="protein sequence ID" value="MCP9611796.1"/>
    <property type="molecule type" value="Genomic_DNA"/>
</dbReference>
<name>A0ABT1MKM0_9BACT</name>
<keyword evidence="1" id="KW-0732">Signal</keyword>
<keyword evidence="3" id="KW-1185">Reference proteome</keyword>
<evidence type="ECO:0000313" key="2">
    <source>
        <dbReference type="EMBL" id="MCP9611796.1"/>
    </source>
</evidence>
<organism evidence="2 3">
    <name type="scientific">Coprobacter tertius</name>
    <dbReference type="NCBI Taxonomy" id="2944915"/>
    <lineage>
        <taxon>Bacteria</taxon>
        <taxon>Pseudomonadati</taxon>
        <taxon>Bacteroidota</taxon>
        <taxon>Bacteroidia</taxon>
        <taxon>Bacteroidales</taxon>
        <taxon>Barnesiellaceae</taxon>
        <taxon>Coprobacter</taxon>
    </lineage>
</organism>
<proteinExistence type="predicted"/>
<accession>A0ABT1MKM0</accession>
<reference evidence="2 3" key="1">
    <citation type="submission" date="2022-07" db="EMBL/GenBank/DDBJ databases">
        <title>Fecal culturing of patients with breast cancer.</title>
        <authorList>
            <person name="Teng N.M.Y."/>
            <person name="Kiu R."/>
            <person name="Evans R."/>
            <person name="Baker D.J."/>
            <person name="Zenner C."/>
            <person name="Robinson S.D."/>
            <person name="Hall L.J."/>
        </authorList>
    </citation>
    <scope>NUCLEOTIDE SEQUENCE [LARGE SCALE GENOMIC DNA]</scope>
    <source>
        <strain evidence="2 3">LH1063</strain>
    </source>
</reference>
<sequence>MKRLFFYTLILFSFFLLPSCSDDKKDNPTPDETTFKNNDLALTVSNFSLTGREATLKDNVLTFTEAMPGETQTIFNITKNGNTITGENANSNRTLTLTGTIEGSKLTANIAVEMKTSLAGKWKFVNNGTTYPVSTTLVTPKDKIIFGDGEITPAEFEAFMDQTLGATILPQYLDGLTFETNGNLIASYTATPGSDFTDSPTGSVLYNVVNNQVFLAANIAAMLPKSGSKADNSGGGLLDILQMVEKGLPLYLKSNTDGTVQIYVDRTMMLPFASLLTDLAPMIPDDGIGAMVKPLLPQISTIIEESTEFTLGFNLQPAE</sequence>
<feature type="chain" id="PRO_5045878087" evidence="1">
    <location>
        <begin position="22"/>
        <end position="319"/>
    </location>
</feature>
<feature type="signal peptide" evidence="1">
    <location>
        <begin position="1"/>
        <end position="21"/>
    </location>
</feature>